<dbReference type="RefSeq" id="XP_025547380.1">
    <property type="nucleotide sequence ID" value="XM_025690660.1"/>
</dbReference>
<feature type="transmembrane region" description="Helical" evidence="1">
    <location>
        <begin position="50"/>
        <end position="69"/>
    </location>
</feature>
<dbReference type="VEuPathDB" id="FungiDB:BO97DRAFT_223147"/>
<name>A0A395HKT9_ASPHC</name>
<evidence type="ECO:0000313" key="2">
    <source>
        <dbReference type="EMBL" id="RAL08226.1"/>
    </source>
</evidence>
<reference evidence="2 3" key="1">
    <citation type="submission" date="2018-02" db="EMBL/GenBank/DDBJ databases">
        <title>The genomes of Aspergillus section Nigri reveals drivers in fungal speciation.</title>
        <authorList>
            <consortium name="DOE Joint Genome Institute"/>
            <person name="Vesth T.C."/>
            <person name="Nybo J."/>
            <person name="Theobald S."/>
            <person name="Brandl J."/>
            <person name="Frisvad J.C."/>
            <person name="Nielsen K.F."/>
            <person name="Lyhne E.K."/>
            <person name="Kogle M.E."/>
            <person name="Kuo A."/>
            <person name="Riley R."/>
            <person name="Clum A."/>
            <person name="Nolan M."/>
            <person name="Lipzen A."/>
            <person name="Salamov A."/>
            <person name="Henrissat B."/>
            <person name="Wiebenga A."/>
            <person name="De vries R.P."/>
            <person name="Grigoriev I.V."/>
            <person name="Mortensen U.H."/>
            <person name="Andersen M.R."/>
            <person name="Baker S.E."/>
        </authorList>
    </citation>
    <scope>NUCLEOTIDE SEQUENCE [LARGE SCALE GENOMIC DNA]</scope>
    <source>
        <strain evidence="2 3">CBS 101889</strain>
    </source>
</reference>
<gene>
    <name evidence="2" type="ORF">BO97DRAFT_223147</name>
</gene>
<proteinExistence type="predicted"/>
<dbReference type="Proteomes" id="UP000248961">
    <property type="component" value="Unassembled WGS sequence"/>
</dbReference>
<dbReference type="GeneID" id="37194949"/>
<protein>
    <submittedName>
        <fullName evidence="2">Uncharacterized protein</fullName>
    </submittedName>
</protein>
<evidence type="ECO:0000313" key="3">
    <source>
        <dbReference type="Proteomes" id="UP000248961"/>
    </source>
</evidence>
<evidence type="ECO:0000256" key="1">
    <source>
        <dbReference type="SAM" id="Phobius"/>
    </source>
</evidence>
<dbReference type="EMBL" id="KZ824317">
    <property type="protein sequence ID" value="RAL08226.1"/>
    <property type="molecule type" value="Genomic_DNA"/>
</dbReference>
<keyword evidence="1" id="KW-0472">Membrane</keyword>
<keyword evidence="1" id="KW-0812">Transmembrane</keyword>
<accession>A0A395HKT9</accession>
<organism evidence="2 3">
    <name type="scientific">Aspergillus homomorphus (strain CBS 101889)</name>
    <dbReference type="NCBI Taxonomy" id="1450537"/>
    <lineage>
        <taxon>Eukaryota</taxon>
        <taxon>Fungi</taxon>
        <taxon>Dikarya</taxon>
        <taxon>Ascomycota</taxon>
        <taxon>Pezizomycotina</taxon>
        <taxon>Eurotiomycetes</taxon>
        <taxon>Eurotiomycetidae</taxon>
        <taxon>Eurotiales</taxon>
        <taxon>Aspergillaceae</taxon>
        <taxon>Aspergillus</taxon>
        <taxon>Aspergillus subgen. Circumdati</taxon>
    </lineage>
</organism>
<feature type="transmembrane region" description="Helical" evidence="1">
    <location>
        <begin position="107"/>
        <end position="124"/>
    </location>
</feature>
<sequence length="129" mass="14138">MAGGRRLLSSEVRMRVVSFAGDDGYGGLNGGLLPLHRHTARRSSLGPPSLISSFIHPFILYYCFLLYTVNAKTSSSIPRGLNLTISCQSRNIYDWSTPGARNIELPLTYFFVLVPVVAVSNSCVRSRSA</sequence>
<keyword evidence="3" id="KW-1185">Reference proteome</keyword>
<keyword evidence="1" id="KW-1133">Transmembrane helix</keyword>
<dbReference type="AlphaFoldDB" id="A0A395HKT9"/>